<feature type="non-terminal residue" evidence="6">
    <location>
        <position position="1"/>
    </location>
</feature>
<comment type="similarity">
    <text evidence="1">Belongs to the eukaryotic initiation factor 4G family.</text>
</comment>
<evidence type="ECO:0000256" key="1">
    <source>
        <dbReference type="ARBA" id="ARBA00005775"/>
    </source>
</evidence>
<dbReference type="Pfam" id="PF02847">
    <property type="entry name" value="MA3"/>
    <property type="match status" value="1"/>
</dbReference>
<dbReference type="SUPFAM" id="SSF48371">
    <property type="entry name" value="ARM repeat"/>
    <property type="match status" value="1"/>
</dbReference>
<dbReference type="InterPro" id="IPR003891">
    <property type="entry name" value="Initiation_fac_eIF4g_MI"/>
</dbReference>
<evidence type="ECO:0000313" key="6">
    <source>
        <dbReference type="EMBL" id="MCI00189.1"/>
    </source>
</evidence>
<dbReference type="GO" id="GO:0003743">
    <property type="term" value="F:translation initiation factor activity"/>
    <property type="evidence" value="ECO:0007669"/>
    <property type="project" value="UniProtKB-KW"/>
</dbReference>
<dbReference type="GO" id="GO:0016281">
    <property type="term" value="C:eukaryotic translation initiation factor 4F complex"/>
    <property type="evidence" value="ECO:0007669"/>
    <property type="project" value="TreeGrafter"/>
</dbReference>
<keyword evidence="2 6" id="KW-0396">Initiation factor</keyword>
<dbReference type="InterPro" id="IPR016024">
    <property type="entry name" value="ARM-type_fold"/>
</dbReference>
<keyword evidence="3" id="KW-0810">Translation regulation</keyword>
<dbReference type="EMBL" id="LXQA010042468">
    <property type="protein sequence ID" value="MCI00189.1"/>
    <property type="molecule type" value="Genomic_DNA"/>
</dbReference>
<evidence type="ECO:0000256" key="3">
    <source>
        <dbReference type="ARBA" id="ARBA00022845"/>
    </source>
</evidence>
<dbReference type="Gene3D" id="1.25.40.180">
    <property type="match status" value="1"/>
</dbReference>
<evidence type="ECO:0000259" key="5">
    <source>
        <dbReference type="PROSITE" id="PS51366"/>
    </source>
</evidence>
<keyword evidence="4" id="KW-0648">Protein biosynthesis</keyword>
<dbReference type="SMART" id="SM00544">
    <property type="entry name" value="MA3"/>
    <property type="match status" value="1"/>
</dbReference>
<dbReference type="FunFam" id="1.25.40.180:FF:000034">
    <property type="entry name" value="Eukaryotic translation initiation factor 4G"/>
    <property type="match status" value="1"/>
</dbReference>
<reference evidence="6 7" key="1">
    <citation type="journal article" date="2018" name="Front. Plant Sci.">
        <title>Red Clover (Trifolium pratense) and Zigzag Clover (T. medium) - A Picture of Genomic Similarities and Differences.</title>
        <authorList>
            <person name="Dluhosova J."/>
            <person name="Istvanek J."/>
            <person name="Nedelnik J."/>
            <person name="Repkova J."/>
        </authorList>
    </citation>
    <scope>NUCLEOTIDE SEQUENCE [LARGE SCALE GENOMIC DNA]</scope>
    <source>
        <strain evidence="7">cv. 10/8</strain>
        <tissue evidence="6">Leaf</tissue>
    </source>
</reference>
<dbReference type="PANTHER" id="PTHR23253">
    <property type="entry name" value="EUKARYOTIC TRANSLATION INITIATION FACTOR 4 GAMMA"/>
    <property type="match status" value="1"/>
</dbReference>
<dbReference type="PROSITE" id="PS51366">
    <property type="entry name" value="MI"/>
    <property type="match status" value="1"/>
</dbReference>
<dbReference type="PANTHER" id="PTHR23253:SF9">
    <property type="entry name" value="EUKARYOTIC TRANSLATION INITIATION FACTOR 4 GAMMA 2"/>
    <property type="match status" value="1"/>
</dbReference>
<dbReference type="GO" id="GO:0006417">
    <property type="term" value="P:regulation of translation"/>
    <property type="evidence" value="ECO:0007669"/>
    <property type="project" value="UniProtKB-KW"/>
</dbReference>
<evidence type="ECO:0000256" key="2">
    <source>
        <dbReference type="ARBA" id="ARBA00022540"/>
    </source>
</evidence>
<dbReference type="AlphaFoldDB" id="A0A392NM41"/>
<name>A0A392NM41_9FABA</name>
<organism evidence="6 7">
    <name type="scientific">Trifolium medium</name>
    <dbReference type="NCBI Taxonomy" id="97028"/>
    <lineage>
        <taxon>Eukaryota</taxon>
        <taxon>Viridiplantae</taxon>
        <taxon>Streptophyta</taxon>
        <taxon>Embryophyta</taxon>
        <taxon>Tracheophyta</taxon>
        <taxon>Spermatophyta</taxon>
        <taxon>Magnoliopsida</taxon>
        <taxon>eudicotyledons</taxon>
        <taxon>Gunneridae</taxon>
        <taxon>Pentapetalae</taxon>
        <taxon>rosids</taxon>
        <taxon>fabids</taxon>
        <taxon>Fabales</taxon>
        <taxon>Fabaceae</taxon>
        <taxon>Papilionoideae</taxon>
        <taxon>50 kb inversion clade</taxon>
        <taxon>NPAAA clade</taxon>
        <taxon>Hologalegina</taxon>
        <taxon>IRL clade</taxon>
        <taxon>Trifolieae</taxon>
        <taxon>Trifolium</taxon>
    </lineage>
</organism>
<evidence type="ECO:0000313" key="7">
    <source>
        <dbReference type="Proteomes" id="UP000265520"/>
    </source>
</evidence>
<keyword evidence="7" id="KW-1185">Reference proteome</keyword>
<sequence length="171" mass="18735">ARDVNEVVLCVKDLNSPSFHPSMVSVWVTDSFERKDTERDLLGKLLIDLVKSHGGTLSQAQLVEGFESVLSTLEDGVTDAPKAPEFLGRIFAKAITEHVVSLEEIGRLIHNGGESLLQIGLAADVLGSTLEVIQTEKGDAFLTEIQTSSNLQLQTFQPPEPIKPRKLEKFI</sequence>
<comment type="caution">
    <text evidence="6">The sequence shown here is derived from an EMBL/GenBank/DDBJ whole genome shotgun (WGS) entry which is preliminary data.</text>
</comment>
<accession>A0A392NM41</accession>
<dbReference type="Proteomes" id="UP000265520">
    <property type="component" value="Unassembled WGS sequence"/>
</dbReference>
<evidence type="ECO:0000256" key="4">
    <source>
        <dbReference type="ARBA" id="ARBA00022917"/>
    </source>
</evidence>
<feature type="domain" description="MI" evidence="5">
    <location>
        <begin position="1"/>
        <end position="110"/>
    </location>
</feature>
<proteinExistence type="inferred from homology"/>
<dbReference type="GO" id="GO:0003729">
    <property type="term" value="F:mRNA binding"/>
    <property type="evidence" value="ECO:0007669"/>
    <property type="project" value="TreeGrafter"/>
</dbReference>
<protein>
    <submittedName>
        <fullName evidence="6">Eukaryotic translation initiation factor 4G-like</fullName>
    </submittedName>
</protein>